<dbReference type="InterPro" id="IPR000073">
    <property type="entry name" value="AB_hydrolase_1"/>
</dbReference>
<dbReference type="PANTHER" id="PTHR43265:SF1">
    <property type="entry name" value="ESTERASE ESTD"/>
    <property type="match status" value="1"/>
</dbReference>
<feature type="domain" description="AB hydrolase-1" evidence="1">
    <location>
        <begin position="28"/>
        <end position="137"/>
    </location>
</feature>
<dbReference type="SUPFAM" id="SSF53474">
    <property type="entry name" value="alpha/beta-Hydrolases"/>
    <property type="match status" value="1"/>
</dbReference>
<dbReference type="PANTHER" id="PTHR43265">
    <property type="entry name" value="ESTERASE ESTD"/>
    <property type="match status" value="1"/>
</dbReference>
<dbReference type="InterPro" id="IPR029058">
    <property type="entry name" value="AB_hydrolase_fold"/>
</dbReference>
<dbReference type="Gene3D" id="3.40.50.1820">
    <property type="entry name" value="alpha/beta hydrolase"/>
    <property type="match status" value="1"/>
</dbReference>
<evidence type="ECO:0000259" key="1">
    <source>
        <dbReference type="Pfam" id="PF00561"/>
    </source>
</evidence>
<accession>A0AAX2EEA8</accession>
<dbReference type="Proteomes" id="UP000199735">
    <property type="component" value="Unassembled WGS sequence"/>
</dbReference>
<dbReference type="GO" id="GO:0052689">
    <property type="term" value="F:carboxylic ester hydrolase activity"/>
    <property type="evidence" value="ECO:0007669"/>
    <property type="project" value="TreeGrafter"/>
</dbReference>
<reference evidence="2 3" key="1">
    <citation type="submission" date="2016-10" db="EMBL/GenBank/DDBJ databases">
        <authorList>
            <person name="Varghese N."/>
            <person name="Submissions S."/>
        </authorList>
    </citation>
    <scope>NUCLEOTIDE SEQUENCE [LARGE SCALE GENOMIC DNA]</scope>
    <source>
        <strain evidence="2 3">DSM 21619</strain>
    </source>
</reference>
<dbReference type="EMBL" id="FOCD01000001">
    <property type="protein sequence ID" value="SEM94216.1"/>
    <property type="molecule type" value="Genomic_DNA"/>
</dbReference>
<protein>
    <recommendedName>
        <fullName evidence="1">AB hydrolase-1 domain-containing protein</fullName>
    </recommendedName>
</protein>
<evidence type="ECO:0000313" key="2">
    <source>
        <dbReference type="EMBL" id="SEM94216.1"/>
    </source>
</evidence>
<dbReference type="AlphaFoldDB" id="A0AAX2EEA8"/>
<proteinExistence type="predicted"/>
<organism evidence="2 3">
    <name type="scientific">Terribacillus saccharophilus</name>
    <dbReference type="NCBI Taxonomy" id="361277"/>
    <lineage>
        <taxon>Bacteria</taxon>
        <taxon>Bacillati</taxon>
        <taxon>Bacillota</taxon>
        <taxon>Bacilli</taxon>
        <taxon>Bacillales</taxon>
        <taxon>Bacillaceae</taxon>
        <taxon>Terribacillus</taxon>
    </lineage>
</organism>
<name>A0AAX2EEA8_9BACI</name>
<evidence type="ECO:0000313" key="3">
    <source>
        <dbReference type="Proteomes" id="UP000199735"/>
    </source>
</evidence>
<sequence>MKKTLVYKHKDTLLQGSVHIPEGKGPFPALLMLHGFASNRMGNQDSFVRMGNQLESAGFVVFRFDFSGCGESEGDFFDLTVSREIEEAIALIHFCRQHPEVDPDQFHLLGMSLGSVVASIAAGKHPELIKSLCLWSPAAVIVDEIMKQGTIQGKSVDIIKKQGYMDIRGRKLGPALIEDVKTLDIYGTAKSYQGLVKIIHGDADDIAPIVYGEKYMEVYPESAELVTVSGADHGWASLEDRGILFDETERFFLRGGNENEDNTGEQ</sequence>
<dbReference type="RefSeq" id="WP_093880189.1">
    <property type="nucleotide sequence ID" value="NZ_FOCD01000001.1"/>
</dbReference>
<dbReference type="InterPro" id="IPR053145">
    <property type="entry name" value="AB_hydrolase_Est10"/>
</dbReference>
<gene>
    <name evidence="2" type="ORF">SAMN04489762_1466</name>
</gene>
<dbReference type="Pfam" id="PF00561">
    <property type="entry name" value="Abhydrolase_1"/>
    <property type="match status" value="1"/>
</dbReference>
<comment type="caution">
    <text evidence="2">The sequence shown here is derived from an EMBL/GenBank/DDBJ whole genome shotgun (WGS) entry which is preliminary data.</text>
</comment>